<dbReference type="GO" id="GO:0009288">
    <property type="term" value="C:bacterial-type flagellum"/>
    <property type="evidence" value="ECO:0007669"/>
    <property type="project" value="InterPro"/>
</dbReference>
<evidence type="ECO:0000313" key="3">
    <source>
        <dbReference type="Proteomes" id="UP000503264"/>
    </source>
</evidence>
<dbReference type="Proteomes" id="UP000503264">
    <property type="component" value="Chromosome"/>
</dbReference>
<dbReference type="AlphaFoldDB" id="A0A6G5QHH9"/>
<dbReference type="InterPro" id="IPR001492">
    <property type="entry name" value="Flagellin"/>
</dbReference>
<proteinExistence type="predicted"/>
<keyword evidence="2" id="KW-0966">Cell projection</keyword>
<dbReference type="EMBL" id="CP012542">
    <property type="protein sequence ID" value="QCD44956.1"/>
    <property type="molecule type" value="Genomic_DNA"/>
</dbReference>
<sequence length="256" mass="27119">MKIGSFSTASQQINNNQDNAKSAHSKALQNISAARALNGMDSANLAIADALLSQSNVLEQGVANANDAIGMLGIADATLANLTKDADKLNELSVQYNSALLNDKQRSMISSQANALTDAMSGSLNNAVFNGKNVFGGELSFVTGSNTQKINLSQESVGNAIKTLDVKDQSSIQNFIQNVNDLRSNIGSTQNAMISDISNAVKQSVALKSSESNLQNNDISKNINEQKQNDLILNAAVLAQAHNTKNLQSQINRLLA</sequence>
<dbReference type="Pfam" id="PF00669">
    <property type="entry name" value="Flagellin_N"/>
    <property type="match status" value="1"/>
</dbReference>
<feature type="domain" description="Flagellin N-terminal" evidence="1">
    <location>
        <begin position="9"/>
        <end position="137"/>
    </location>
</feature>
<dbReference type="RefSeq" id="WP_171993871.1">
    <property type="nucleotide sequence ID" value="NZ_CP012542.1"/>
</dbReference>
<evidence type="ECO:0000313" key="2">
    <source>
        <dbReference type="EMBL" id="QCD44956.1"/>
    </source>
</evidence>
<reference evidence="2 3" key="1">
    <citation type="submission" date="2016-07" db="EMBL/GenBank/DDBJ databases">
        <title>Comparative genomics of the Campylobacter concisus group.</title>
        <authorList>
            <person name="Miller W.G."/>
            <person name="Yee E."/>
            <person name="Chapman M.H."/>
            <person name="Huynh S."/>
            <person name="Bono J.L."/>
            <person name="On S.L.W."/>
            <person name="StLeger J."/>
            <person name="Foster G."/>
            <person name="Parker C.T."/>
        </authorList>
    </citation>
    <scope>NUCLEOTIDE SEQUENCE [LARGE SCALE GENOMIC DNA]</scope>
    <source>
        <strain evidence="2 3">CCUG 21559</strain>
    </source>
</reference>
<dbReference type="InterPro" id="IPR001029">
    <property type="entry name" value="Flagellin_N"/>
</dbReference>
<keyword evidence="2" id="KW-0969">Cilium</keyword>
<accession>A0A6G5QHH9</accession>
<gene>
    <name evidence="2" type="primary">flaC</name>
    <name evidence="2" type="ORF">CMUC_1186</name>
</gene>
<dbReference type="GO" id="GO:0005198">
    <property type="term" value="F:structural molecule activity"/>
    <property type="evidence" value="ECO:0007669"/>
    <property type="project" value="InterPro"/>
</dbReference>
<protein>
    <submittedName>
        <fullName evidence="2">Flagellar secreted protein</fullName>
    </submittedName>
</protein>
<keyword evidence="3" id="KW-1185">Reference proteome</keyword>
<name>A0A6G5QHH9_9BACT</name>
<organism evidence="2 3">
    <name type="scientific">Campylobacter mucosalis CCUG 21559</name>
    <dbReference type="NCBI Taxonomy" id="1032067"/>
    <lineage>
        <taxon>Bacteria</taxon>
        <taxon>Pseudomonadati</taxon>
        <taxon>Campylobacterota</taxon>
        <taxon>Epsilonproteobacteria</taxon>
        <taxon>Campylobacterales</taxon>
        <taxon>Campylobacteraceae</taxon>
        <taxon>Campylobacter</taxon>
    </lineage>
</organism>
<dbReference type="PANTHER" id="PTHR42792:SF2">
    <property type="entry name" value="FLAGELLIN"/>
    <property type="match status" value="1"/>
</dbReference>
<keyword evidence="2" id="KW-0282">Flagellum</keyword>
<dbReference type="SUPFAM" id="SSF64518">
    <property type="entry name" value="Phase 1 flagellin"/>
    <property type="match status" value="1"/>
</dbReference>
<dbReference type="PANTHER" id="PTHR42792">
    <property type="entry name" value="FLAGELLIN"/>
    <property type="match status" value="1"/>
</dbReference>
<dbReference type="Gene3D" id="1.20.1330.10">
    <property type="entry name" value="f41 fragment of flagellin, N-terminal domain"/>
    <property type="match status" value="1"/>
</dbReference>
<evidence type="ECO:0000259" key="1">
    <source>
        <dbReference type="Pfam" id="PF00669"/>
    </source>
</evidence>